<name>A0A2H9T5H3_9ZZZZ</name>
<gene>
    <name evidence="2" type="ORF">CI610_02588</name>
</gene>
<feature type="compositionally biased region" description="Basic residues" evidence="1">
    <location>
        <begin position="133"/>
        <end position="144"/>
    </location>
</feature>
<sequence>MRHKFWTSLRSDKLKSQTRHKYDTITSFNELLREIRIVEKELNISSTAGASQPKKGHQHAISVESDPQIASVTEMEDKFVKKLESLEQKNSQLESKLDKILNKLGSQSTSDKADAGQRSGQNKGRGRGGYNKSRGRGKWNNKGKAKNEDHPN</sequence>
<dbReference type="EMBL" id="NSIT01000175">
    <property type="protein sequence ID" value="PJE78475.1"/>
    <property type="molecule type" value="Genomic_DNA"/>
</dbReference>
<reference evidence="2" key="1">
    <citation type="journal article" date="2017" name="Appl. Environ. Microbiol.">
        <title>Molecular characterization of an Endozoicomonas-like organism causing infection in king scallop Pecten maximus L.</title>
        <authorList>
            <person name="Cano I."/>
            <person name="van Aerle R."/>
            <person name="Ross S."/>
            <person name="Verner-Jeffreys D.W."/>
            <person name="Paley R.K."/>
            <person name="Rimmer G."/>
            <person name="Ryder D."/>
            <person name="Hooper P."/>
            <person name="Stone D."/>
            <person name="Feist S.W."/>
        </authorList>
    </citation>
    <scope>NUCLEOTIDE SEQUENCE</scope>
</reference>
<evidence type="ECO:0000256" key="1">
    <source>
        <dbReference type="SAM" id="MobiDB-lite"/>
    </source>
</evidence>
<feature type="region of interest" description="Disordered" evidence="1">
    <location>
        <begin position="97"/>
        <end position="152"/>
    </location>
</feature>
<feature type="region of interest" description="Disordered" evidence="1">
    <location>
        <begin position="46"/>
        <end position="69"/>
    </location>
</feature>
<accession>A0A2H9T5H3</accession>
<proteinExistence type="predicted"/>
<comment type="caution">
    <text evidence="2">The sequence shown here is derived from an EMBL/GenBank/DDBJ whole genome shotgun (WGS) entry which is preliminary data.</text>
</comment>
<protein>
    <submittedName>
        <fullName evidence="2">Uncharacterized protein</fullName>
    </submittedName>
</protein>
<evidence type="ECO:0000313" key="2">
    <source>
        <dbReference type="EMBL" id="PJE78475.1"/>
    </source>
</evidence>
<dbReference type="AlphaFoldDB" id="A0A2H9T5H3"/>
<organism evidence="2">
    <name type="scientific">invertebrate metagenome</name>
    <dbReference type="NCBI Taxonomy" id="1711999"/>
    <lineage>
        <taxon>unclassified sequences</taxon>
        <taxon>metagenomes</taxon>
        <taxon>organismal metagenomes</taxon>
    </lineage>
</organism>